<keyword evidence="3" id="KW-1185">Reference proteome</keyword>
<evidence type="ECO:0000313" key="2">
    <source>
        <dbReference type="EMBL" id="GEP46310.1"/>
    </source>
</evidence>
<organism evidence="2 3">
    <name type="scientific">Brevifollis gellanilyticus</name>
    <dbReference type="NCBI Taxonomy" id="748831"/>
    <lineage>
        <taxon>Bacteria</taxon>
        <taxon>Pseudomonadati</taxon>
        <taxon>Verrucomicrobiota</taxon>
        <taxon>Verrucomicrobiia</taxon>
        <taxon>Verrucomicrobiales</taxon>
        <taxon>Verrucomicrobiaceae</taxon>
    </lineage>
</organism>
<evidence type="ECO:0000313" key="3">
    <source>
        <dbReference type="Proteomes" id="UP000321577"/>
    </source>
</evidence>
<dbReference type="InterPro" id="IPR028994">
    <property type="entry name" value="Integrin_alpha_N"/>
</dbReference>
<name>A0A512MHV1_9BACT</name>
<keyword evidence="1" id="KW-0732">Signal</keyword>
<dbReference type="OrthoDB" id="9807519at2"/>
<proteinExistence type="predicted"/>
<dbReference type="Pfam" id="PF05345">
    <property type="entry name" value="He_PIG"/>
    <property type="match status" value="1"/>
</dbReference>
<dbReference type="PANTHER" id="PTHR36220:SF1">
    <property type="entry name" value="GAMMA TUBULIN COMPLEX COMPONENT C-TERMINAL DOMAIN-CONTAINING PROTEIN"/>
    <property type="match status" value="1"/>
</dbReference>
<reference evidence="2 3" key="1">
    <citation type="submission" date="2019-07" db="EMBL/GenBank/DDBJ databases">
        <title>Whole genome shotgun sequence of Brevifollis gellanilyticus NBRC 108608.</title>
        <authorList>
            <person name="Hosoyama A."/>
            <person name="Uohara A."/>
            <person name="Ohji S."/>
            <person name="Ichikawa N."/>
        </authorList>
    </citation>
    <scope>NUCLEOTIDE SEQUENCE [LARGE SCALE GENOMIC DNA]</scope>
    <source>
        <strain evidence="2 3">NBRC 108608</strain>
    </source>
</reference>
<dbReference type="RefSeq" id="WP_146856058.1">
    <property type="nucleotide sequence ID" value="NZ_BKAG01000085.1"/>
</dbReference>
<evidence type="ECO:0008006" key="4">
    <source>
        <dbReference type="Google" id="ProtNLM"/>
    </source>
</evidence>
<dbReference type="EMBL" id="BKAG01000085">
    <property type="protein sequence ID" value="GEP46310.1"/>
    <property type="molecule type" value="Genomic_DNA"/>
</dbReference>
<dbReference type="SUPFAM" id="SSF69318">
    <property type="entry name" value="Integrin alpha N-terminal domain"/>
    <property type="match status" value="1"/>
</dbReference>
<dbReference type="InterPro" id="IPR013783">
    <property type="entry name" value="Ig-like_fold"/>
</dbReference>
<dbReference type="Proteomes" id="UP000321577">
    <property type="component" value="Unassembled WGS sequence"/>
</dbReference>
<accession>A0A512MHV1</accession>
<dbReference type="Gene3D" id="2.130.10.130">
    <property type="entry name" value="Integrin alpha, N-terminal"/>
    <property type="match status" value="2"/>
</dbReference>
<sequence length="1508" mass="161589">MTALLSRLGLTLSLAATLALLPATLSAADQTLSISDHTGTVILDDGYGTIMASSGDWLAVGAPEAISSPLVSPTTGGRVILWRRDAAGTWVVKQQLTSPVAFPGTPDRFGSRLAMSDSLLLVASHLGTANARVLVYRKNAGDRWQFEATLTRPEGLSLNSGFGHALAIGRLRGDSSDRVVITSPSEANGLVAGAGRAHVYRRDSGWSRIGDLMERDPQAGEALGSSVAFRDDGIYVGAPGYDAAARPDEGRVIKFDGGGWGLSKSRELSPMQVGPNQRFGRFMQLTGTWLHVSGATTHTVIGSEITYPQGSTRISLDADILSMSASASRVSIVRSNGEFPLSSIVFKGGAWTFENHVRITNLRIYQPSTQLAGDEVLFGGPGSDYLNDRIPGTIKSYKPVVSQTWPYWTNWQHVSEIVPPEILSVRRGTFGTSMASEGAWTVIGSPCEPDEKDTATLIGKVYVYRHQADGSRRLHSRLPDPVLLNGAVLDPALFGQAVAVSGNYIAVGACKKTTSGYTTATAVILYEYDDAADAWVQDRVIRPTAFDDSFGYSIGLRGGELMVGSPGTRRVWIYRRTYEPSPAGDFVWPFVGLLEPEPSSSRDEAFGYALALGDGAALVGAPNLAAGTGGSAWIFDRAETLMWHRTLRKTGYATDVSLSGDQAVFRRTAQGASTALRRSFTTSGAPVWSEEDDLPGIPGATADVRMSASAGVVAFQSGVEAPTLFAHLRGQWRDMTRTTIPADFFRTDCRNLLIAGGQLFFAIRQPLNPTGQTISVLDLTSAPLITEERRFFPGIIPEITLASGGISPLYRVTVKGRGLLPVHVQWTAEGSSDFDLSPRNLVVEPGATATFTVAYKPASPDLHNLTLRRTCSAPGDLPHITQLVARAVDEPRALAVTVQPSSGPTHQTLSARVEGTGPLTCRWLRNGSPVPGATSPDHTPATAGRYQAEFSNKVGKTLTREVYVTHFQLTTPAHQVFRVPPASVTWNLQLQGPGLRVVWVKRGPDGNYFDMTTVSSPTFTVGIDPSSPGAYGVRIYRAMPETGTEQMTFLELSCQVASLPQVRTPWDPPADIHLSLGTPYQGTLTCVWDGIQYFPQSILPAYSCTGLPPGLTVDPATGAITGTPTKNGLYTPRARVSVGALQSPLVTRRLIVSSPVQPLPGTYELILQPDRLSLLGGHLSLTVQIGGAFTGSLRTGTRTQPLRGIFQDNVPGRDFHGTFRDAQGRVFGILLNGTAAPRLYSRAPDRDEPQLDHGSMLLVRPHLGWPAPCPQSGRHAVGLIHGGTLGSGFGTLTLGTDYRLTFVGQSPEGKGITASSWAYPPDDQTQVRCQFFATDSATTSIHGDPAIGNEISGVTMIRLPDPRLLPERIEGEFLTFLTSRPPASLPADTFTGGYTLDLGLPWDYAPVQTTGFTLAPPLRAIFGSGTANPGQVRIDLYAPTGLFTGRSTYRVPAPGGPDSTEARAIEFRGMFLPDHQLGIGYFLTPAPLRPAPRPLMSGQVQFLRTQPQ</sequence>
<dbReference type="InterPro" id="IPR013519">
    <property type="entry name" value="Int_alpha_beta-p"/>
</dbReference>
<dbReference type="PANTHER" id="PTHR36220">
    <property type="entry name" value="UNNAMED PRODUCT"/>
    <property type="match status" value="1"/>
</dbReference>
<feature type="signal peptide" evidence="1">
    <location>
        <begin position="1"/>
        <end position="27"/>
    </location>
</feature>
<protein>
    <recommendedName>
        <fullName evidence="4">Ig-like domain-containing protein</fullName>
    </recommendedName>
</protein>
<feature type="chain" id="PRO_5022200908" description="Ig-like domain-containing protein" evidence="1">
    <location>
        <begin position="28"/>
        <end position="1508"/>
    </location>
</feature>
<comment type="caution">
    <text evidence="2">The sequence shown here is derived from an EMBL/GenBank/DDBJ whole genome shotgun (WGS) entry which is preliminary data.</text>
</comment>
<evidence type="ECO:0000256" key="1">
    <source>
        <dbReference type="SAM" id="SignalP"/>
    </source>
</evidence>
<dbReference type="SMART" id="SM00191">
    <property type="entry name" value="Int_alpha"/>
    <property type="match status" value="4"/>
</dbReference>
<dbReference type="Gene3D" id="2.60.40.10">
    <property type="entry name" value="Immunoglobulins"/>
    <property type="match status" value="3"/>
</dbReference>
<gene>
    <name evidence="2" type="ORF">BGE01nite_56010</name>
</gene>